<evidence type="ECO:0000256" key="1">
    <source>
        <dbReference type="SAM" id="SignalP"/>
    </source>
</evidence>
<feature type="signal peptide" evidence="1">
    <location>
        <begin position="1"/>
        <end position="22"/>
    </location>
</feature>
<accession>A0ABT3R0N3</accession>
<evidence type="ECO:0000313" key="2">
    <source>
        <dbReference type="EMBL" id="MCX2722660.1"/>
    </source>
</evidence>
<keyword evidence="1" id="KW-0732">Signal</keyword>
<keyword evidence="3" id="KW-1185">Reference proteome</keyword>
<feature type="chain" id="PRO_5045367768" evidence="1">
    <location>
        <begin position="23"/>
        <end position="160"/>
    </location>
</feature>
<name>A0ABT3R0N3_9HYPH</name>
<reference evidence="2 3" key="1">
    <citation type="journal article" date="2016" name="Int. J. Syst. Evol. Microbiol.">
        <title>Labrenzia salina sp. nov., isolated from the rhizosphere of the halophyte Arthrocnemum macrostachyum.</title>
        <authorList>
            <person name="Camacho M."/>
            <person name="Redondo-Gomez S."/>
            <person name="Rodriguez-Llorente I."/>
            <person name="Rohde M."/>
            <person name="Sproer C."/>
            <person name="Schumann P."/>
            <person name="Klenk H.P."/>
            <person name="Montero-Calasanz M.D.C."/>
        </authorList>
    </citation>
    <scope>NUCLEOTIDE SEQUENCE [LARGE SCALE GENOMIC DNA]</scope>
    <source>
        <strain evidence="2 3">DSM 29163</strain>
    </source>
</reference>
<gene>
    <name evidence="2" type="ORF">ON753_09720</name>
</gene>
<protein>
    <submittedName>
        <fullName evidence="2">Uncharacterized protein</fullName>
    </submittedName>
</protein>
<sequence length="160" mass="17968">MSVQRMALAVGAFFLAGATSFAGGDLPKDGDTYIISRDSNHGFRGSHQIYDRMSDGLIAVEYCGRSYWVRYATIAWTQLETERDYAVRVEFNRGKGWRPICENPARQVSLQNLGITDDPRIVAHSDSISSQRVNRFAVIRKAFEPIAREPAIPTYHDGQP</sequence>
<comment type="caution">
    <text evidence="2">The sequence shown here is derived from an EMBL/GenBank/DDBJ whole genome shotgun (WGS) entry which is preliminary data.</text>
</comment>
<evidence type="ECO:0000313" key="3">
    <source>
        <dbReference type="Proteomes" id="UP001300261"/>
    </source>
</evidence>
<proteinExistence type="predicted"/>
<dbReference type="EMBL" id="JAPEVI010000003">
    <property type="protein sequence ID" value="MCX2722660.1"/>
    <property type="molecule type" value="Genomic_DNA"/>
</dbReference>
<dbReference type="Proteomes" id="UP001300261">
    <property type="component" value="Unassembled WGS sequence"/>
</dbReference>
<organism evidence="2 3">
    <name type="scientific">Roseibium salinum</name>
    <dbReference type="NCBI Taxonomy" id="1604349"/>
    <lineage>
        <taxon>Bacteria</taxon>
        <taxon>Pseudomonadati</taxon>
        <taxon>Pseudomonadota</taxon>
        <taxon>Alphaproteobacteria</taxon>
        <taxon>Hyphomicrobiales</taxon>
        <taxon>Stappiaceae</taxon>
        <taxon>Roseibium</taxon>
    </lineage>
</organism>
<dbReference type="RefSeq" id="WP_265962326.1">
    <property type="nucleotide sequence ID" value="NZ_JAPEVI010000003.1"/>
</dbReference>